<feature type="region of interest" description="Disordered" evidence="1">
    <location>
        <begin position="80"/>
        <end position="119"/>
    </location>
</feature>
<proteinExistence type="predicted"/>
<comment type="caution">
    <text evidence="2">The sequence shown here is derived from an EMBL/GenBank/DDBJ whole genome shotgun (WGS) entry which is preliminary data.</text>
</comment>
<feature type="compositionally biased region" description="Polar residues" evidence="1">
    <location>
        <begin position="85"/>
        <end position="109"/>
    </location>
</feature>
<name>A0A834WZA9_9FABA</name>
<evidence type="ECO:0000256" key="1">
    <source>
        <dbReference type="SAM" id="MobiDB-lite"/>
    </source>
</evidence>
<dbReference type="EMBL" id="JAAIUW010000004">
    <property type="protein sequence ID" value="KAF7835402.1"/>
    <property type="molecule type" value="Genomic_DNA"/>
</dbReference>
<keyword evidence="3" id="KW-1185">Reference proteome</keyword>
<gene>
    <name evidence="2" type="ORF">G2W53_010261</name>
</gene>
<dbReference type="Proteomes" id="UP000634136">
    <property type="component" value="Unassembled WGS sequence"/>
</dbReference>
<evidence type="ECO:0000313" key="3">
    <source>
        <dbReference type="Proteomes" id="UP000634136"/>
    </source>
</evidence>
<dbReference type="OrthoDB" id="614844at2759"/>
<dbReference type="AlphaFoldDB" id="A0A834WZA9"/>
<accession>A0A834WZA9</accession>
<protein>
    <submittedName>
        <fullName evidence="2">Zinc ion-binding protein</fullName>
    </submittedName>
</protein>
<sequence>MPKSTLSFTIVLRSHTCPNHRLPPWDRERERSPRELCPNRRLVSNRCSQISHLPKLSSSSVGPRKGEIAEKGREPFWFWLEPEHSGNQNQNRSGSTVQNQNGSSSQKSEPSGPPKGESNYEEAVEFDLIVYHNQYCPWVNGNIAAAGCASSVKEIGFNFFYGSYKNLGTSSPEFGQI</sequence>
<reference evidence="2" key="1">
    <citation type="submission" date="2020-09" db="EMBL/GenBank/DDBJ databases">
        <title>Genome-Enabled Discovery of Anthraquinone Biosynthesis in Senna tora.</title>
        <authorList>
            <person name="Kang S.-H."/>
            <person name="Pandey R.P."/>
            <person name="Lee C.-M."/>
            <person name="Sim J.-S."/>
            <person name="Jeong J.-T."/>
            <person name="Choi B.-S."/>
            <person name="Jung M."/>
            <person name="Ginzburg D."/>
            <person name="Zhao K."/>
            <person name="Won S.Y."/>
            <person name="Oh T.-J."/>
            <person name="Yu Y."/>
            <person name="Kim N.-H."/>
            <person name="Lee O.R."/>
            <person name="Lee T.-H."/>
            <person name="Bashyal P."/>
            <person name="Kim T.-S."/>
            <person name="Lee W.-H."/>
            <person name="Kawkins C."/>
            <person name="Kim C.-K."/>
            <person name="Kim J.S."/>
            <person name="Ahn B.O."/>
            <person name="Rhee S.Y."/>
            <person name="Sohng J.K."/>
        </authorList>
    </citation>
    <scope>NUCLEOTIDE SEQUENCE</scope>
    <source>
        <tissue evidence="2">Leaf</tissue>
    </source>
</reference>
<evidence type="ECO:0000313" key="2">
    <source>
        <dbReference type="EMBL" id="KAF7835402.1"/>
    </source>
</evidence>
<organism evidence="2 3">
    <name type="scientific">Senna tora</name>
    <dbReference type="NCBI Taxonomy" id="362788"/>
    <lineage>
        <taxon>Eukaryota</taxon>
        <taxon>Viridiplantae</taxon>
        <taxon>Streptophyta</taxon>
        <taxon>Embryophyta</taxon>
        <taxon>Tracheophyta</taxon>
        <taxon>Spermatophyta</taxon>
        <taxon>Magnoliopsida</taxon>
        <taxon>eudicotyledons</taxon>
        <taxon>Gunneridae</taxon>
        <taxon>Pentapetalae</taxon>
        <taxon>rosids</taxon>
        <taxon>fabids</taxon>
        <taxon>Fabales</taxon>
        <taxon>Fabaceae</taxon>
        <taxon>Caesalpinioideae</taxon>
        <taxon>Cassia clade</taxon>
        <taxon>Senna</taxon>
    </lineage>
</organism>